<dbReference type="NCBIfam" id="NF004850">
    <property type="entry name" value="PRK06201.1"/>
    <property type="match status" value="1"/>
</dbReference>
<evidence type="ECO:0000256" key="9">
    <source>
        <dbReference type="ARBA" id="ARBA00029596"/>
    </source>
</evidence>
<evidence type="ECO:0000256" key="6">
    <source>
        <dbReference type="ARBA" id="ARBA00012947"/>
    </source>
</evidence>
<protein>
    <recommendedName>
        <fullName evidence="7">Putative 4-hydroxy-4-methyl-2-oxoglutarate aldolase</fullName>
        <ecNumber evidence="6">4.1.1.112</ecNumber>
        <ecNumber evidence="5">4.1.3.17</ecNumber>
    </recommendedName>
    <alternativeName>
        <fullName evidence="11">Oxaloacetate decarboxylase</fullName>
    </alternativeName>
    <alternativeName>
        <fullName evidence="9">Regulator of ribonuclease activity homolog</fullName>
    </alternativeName>
    <alternativeName>
        <fullName evidence="10">RraA-like protein</fullName>
    </alternativeName>
</protein>
<comment type="similarity">
    <text evidence="3">Belongs to the class II aldolase/RraA-like family.</text>
</comment>
<evidence type="ECO:0000256" key="12">
    <source>
        <dbReference type="ARBA" id="ARBA00047973"/>
    </source>
</evidence>
<evidence type="ECO:0000256" key="2">
    <source>
        <dbReference type="ARBA" id="ARBA00001968"/>
    </source>
</evidence>
<dbReference type="Proteomes" id="UP001600941">
    <property type="component" value="Unassembled WGS sequence"/>
</dbReference>
<sequence>MENMKTGCRIVKDIKRPEKTLVDQFAGVAVANLDDCMGRISAVHEDIVPVNKTRLLGTAFTVKVPEGDNLMFHAAMDLAKPGDVIVIDAGGDTRRSVFGELMVTYCRMKGIRGIVVDGAVRDVDAMSKMEDFAVYARGVTPDGPYKNGPGEINTTVVCGGRVVNPGDIVLGDEDGVIFIRPEEAPELLDKVRKIQENERKILDTMKKEGTYIRPWVEEKLQALGVEYTDYMDYTKC</sequence>
<comment type="caution">
    <text evidence="13">The sequence shown here is derived from an EMBL/GenBank/DDBJ whole genome shotgun (WGS) entry which is preliminary data.</text>
</comment>
<gene>
    <name evidence="13" type="ORF">K340107D12_08090</name>
</gene>
<reference evidence="13 14" key="1">
    <citation type="submission" date="2024-04" db="EMBL/GenBank/DDBJ databases">
        <title>Defined microbial consortia suppress multidrug-resistant proinflammatory Enterobacteriaceae via ecological control.</title>
        <authorList>
            <person name="Furuichi M."/>
            <person name="Kawaguchi T."/>
            <person name="Pust M."/>
            <person name="Yasuma K."/>
            <person name="Plichta D."/>
            <person name="Hasegawa N."/>
            <person name="Ohya T."/>
            <person name="Bhattarai S."/>
            <person name="Sasajima S."/>
            <person name="Aoto Y."/>
            <person name="Tuganbaev T."/>
            <person name="Yaginuma M."/>
            <person name="Ueda M."/>
            <person name="Okahashi N."/>
            <person name="Amafuji K."/>
            <person name="Kiridooshi Y."/>
            <person name="Sugita K."/>
            <person name="Strazar M."/>
            <person name="Skelly A."/>
            <person name="Suda W."/>
            <person name="Hattori M."/>
            <person name="Nakamoto N."/>
            <person name="Caballero S."/>
            <person name="Norman J."/>
            <person name="Olle B."/>
            <person name="Tanoue T."/>
            <person name="Arita M."/>
            <person name="Bucci V."/>
            <person name="Atarashi K."/>
            <person name="Xavier R."/>
            <person name="Honda K."/>
        </authorList>
    </citation>
    <scope>NUCLEOTIDE SEQUENCE [LARGE SCALE GENOMIC DNA]</scope>
    <source>
        <strain evidence="14">k34-0107-D12</strain>
    </source>
</reference>
<name>A0ABQ0BN83_9FIRM</name>
<comment type="catalytic activity">
    <reaction evidence="12">
        <text>oxaloacetate + H(+) = pyruvate + CO2</text>
        <dbReference type="Rhea" id="RHEA:15641"/>
        <dbReference type="ChEBI" id="CHEBI:15361"/>
        <dbReference type="ChEBI" id="CHEBI:15378"/>
        <dbReference type="ChEBI" id="CHEBI:16452"/>
        <dbReference type="ChEBI" id="CHEBI:16526"/>
        <dbReference type="EC" id="4.1.1.112"/>
    </reaction>
</comment>
<evidence type="ECO:0000313" key="13">
    <source>
        <dbReference type="EMBL" id="GAA6497993.1"/>
    </source>
</evidence>
<evidence type="ECO:0000256" key="1">
    <source>
        <dbReference type="ARBA" id="ARBA00001342"/>
    </source>
</evidence>
<dbReference type="EC" id="4.1.1.112" evidence="6"/>
<evidence type="ECO:0000256" key="5">
    <source>
        <dbReference type="ARBA" id="ARBA00012213"/>
    </source>
</evidence>
<evidence type="ECO:0000256" key="8">
    <source>
        <dbReference type="ARBA" id="ARBA00025046"/>
    </source>
</evidence>
<comment type="function">
    <text evidence="8">Catalyzes the aldol cleavage of 4-hydroxy-4-methyl-2-oxoglutarate (HMG) into 2 molecules of pyruvate. Also contains a secondary oxaloacetate (OAA) decarboxylase activity due to the common pyruvate enolate transition state formed following C-C bond cleavage in the retro-aldol and decarboxylation reactions.</text>
</comment>
<evidence type="ECO:0000256" key="4">
    <source>
        <dbReference type="ARBA" id="ARBA00011233"/>
    </source>
</evidence>
<dbReference type="PANTHER" id="PTHR33254:SF4">
    <property type="entry name" value="4-HYDROXY-4-METHYL-2-OXOGLUTARATE ALDOLASE 3-RELATED"/>
    <property type="match status" value="1"/>
</dbReference>
<dbReference type="InterPro" id="IPR005493">
    <property type="entry name" value="RraA/RraA-like"/>
</dbReference>
<evidence type="ECO:0000256" key="10">
    <source>
        <dbReference type="ARBA" id="ARBA00030169"/>
    </source>
</evidence>
<evidence type="ECO:0000256" key="3">
    <source>
        <dbReference type="ARBA" id="ARBA00008621"/>
    </source>
</evidence>
<evidence type="ECO:0000256" key="11">
    <source>
        <dbReference type="ARBA" id="ARBA00032305"/>
    </source>
</evidence>
<evidence type="ECO:0000256" key="7">
    <source>
        <dbReference type="ARBA" id="ARBA00016549"/>
    </source>
</evidence>
<keyword evidence="14" id="KW-1185">Reference proteome</keyword>
<dbReference type="Gene3D" id="3.50.30.40">
    <property type="entry name" value="Ribonuclease E inhibitor RraA/RraA-like"/>
    <property type="match status" value="1"/>
</dbReference>
<dbReference type="EC" id="4.1.3.17" evidence="5"/>
<dbReference type="InterPro" id="IPR036704">
    <property type="entry name" value="RraA/RraA-like_sf"/>
</dbReference>
<dbReference type="CDD" id="cd16841">
    <property type="entry name" value="RraA_family"/>
    <property type="match status" value="1"/>
</dbReference>
<dbReference type="PANTHER" id="PTHR33254">
    <property type="entry name" value="4-HYDROXY-4-METHYL-2-OXOGLUTARATE ALDOLASE 3-RELATED"/>
    <property type="match status" value="1"/>
</dbReference>
<comment type="cofactor">
    <cofactor evidence="2">
        <name>a divalent metal cation</name>
        <dbReference type="ChEBI" id="CHEBI:60240"/>
    </cofactor>
</comment>
<comment type="subunit">
    <text evidence="4">Homotrimer.</text>
</comment>
<dbReference type="Pfam" id="PF03737">
    <property type="entry name" value="RraA-like"/>
    <property type="match status" value="1"/>
</dbReference>
<dbReference type="SUPFAM" id="SSF89562">
    <property type="entry name" value="RraA-like"/>
    <property type="match status" value="1"/>
</dbReference>
<dbReference type="EMBL" id="BAABZQ010000001">
    <property type="protein sequence ID" value="GAA6497993.1"/>
    <property type="molecule type" value="Genomic_DNA"/>
</dbReference>
<proteinExistence type="inferred from homology"/>
<comment type="catalytic activity">
    <reaction evidence="1">
        <text>4-hydroxy-4-methyl-2-oxoglutarate = 2 pyruvate</text>
        <dbReference type="Rhea" id="RHEA:22748"/>
        <dbReference type="ChEBI" id="CHEBI:15361"/>
        <dbReference type="ChEBI" id="CHEBI:58276"/>
        <dbReference type="EC" id="4.1.3.17"/>
    </reaction>
</comment>
<accession>A0ABQ0BN83</accession>
<organism evidence="13 14">
    <name type="scientific">Blautia parvula</name>
    <dbReference type="NCBI Taxonomy" id="2877527"/>
    <lineage>
        <taxon>Bacteria</taxon>
        <taxon>Bacillati</taxon>
        <taxon>Bacillota</taxon>
        <taxon>Clostridia</taxon>
        <taxon>Lachnospirales</taxon>
        <taxon>Lachnospiraceae</taxon>
        <taxon>Blautia</taxon>
    </lineage>
</organism>
<evidence type="ECO:0000313" key="14">
    <source>
        <dbReference type="Proteomes" id="UP001600941"/>
    </source>
</evidence>